<dbReference type="PANTHER" id="PTHR42928">
    <property type="entry name" value="TRICARBOXYLATE-BINDING PROTEIN"/>
    <property type="match status" value="1"/>
</dbReference>
<dbReference type="Proteomes" id="UP000216020">
    <property type="component" value="Unassembled WGS sequence"/>
</dbReference>
<dbReference type="SUPFAM" id="SSF53850">
    <property type="entry name" value="Periplasmic binding protein-like II"/>
    <property type="match status" value="1"/>
</dbReference>
<dbReference type="Gene3D" id="3.40.190.150">
    <property type="entry name" value="Bordetella uptake gene, domain 1"/>
    <property type="match status" value="1"/>
</dbReference>
<dbReference type="RefSeq" id="WP_094852994.1">
    <property type="nucleotide sequence ID" value="NZ_NEVM01000002.1"/>
</dbReference>
<dbReference type="PIRSF" id="PIRSF017082">
    <property type="entry name" value="YflP"/>
    <property type="match status" value="1"/>
</dbReference>
<evidence type="ECO:0000256" key="1">
    <source>
        <dbReference type="ARBA" id="ARBA00006987"/>
    </source>
</evidence>
<dbReference type="Gene3D" id="3.40.190.10">
    <property type="entry name" value="Periplasmic binding protein-like II"/>
    <property type="match status" value="1"/>
</dbReference>
<dbReference type="AlphaFoldDB" id="A0A261S9B8"/>
<evidence type="ECO:0000256" key="2">
    <source>
        <dbReference type="SAM" id="SignalP"/>
    </source>
</evidence>
<name>A0A261S9B8_9BORD</name>
<dbReference type="InterPro" id="IPR005064">
    <property type="entry name" value="BUG"/>
</dbReference>
<protein>
    <submittedName>
        <fullName evidence="3">ABC transporter substrate-binding protein</fullName>
    </submittedName>
</protein>
<sequence>MQASFIAARAAARLLLGASAALAVLPGAARAAWPEKPVTIIVPSAAGGAADLTARTFAQFLGAKTGQSIVVEDRAGAGGIVGTNAARTAPHDGYTFLLSTNSTHSANQFLYKSLPYDAQKDFRQVGMFGTFGTVAIVRPDAPYKTVPELVQYARDHPGKVFFGYYSSSSQVPPELFKARAGIKVDGAAYKNITQIITDLRGRQIDFAFVDYLTAMGQIDGKSLRPLAVTGAQRHPSWPDVPTMDSYYPGYVVEGWLGLSAPAGTPDDVVQAMNGYIAQALQDQATADRLRALGLMPKGMDVKQFDAFVKADTQRWKEWVGVAGIQPQ</sequence>
<dbReference type="EMBL" id="NEVM01000002">
    <property type="protein sequence ID" value="OZI33988.1"/>
    <property type="molecule type" value="Genomic_DNA"/>
</dbReference>
<dbReference type="InterPro" id="IPR042100">
    <property type="entry name" value="Bug_dom1"/>
</dbReference>
<comment type="caution">
    <text evidence="3">The sequence shown here is derived from an EMBL/GenBank/DDBJ whole genome shotgun (WGS) entry which is preliminary data.</text>
</comment>
<feature type="signal peptide" evidence="2">
    <location>
        <begin position="1"/>
        <end position="31"/>
    </location>
</feature>
<dbReference type="OrthoDB" id="8628146at2"/>
<comment type="similarity">
    <text evidence="1">Belongs to the UPF0065 (bug) family.</text>
</comment>
<dbReference type="CDD" id="cd07012">
    <property type="entry name" value="PBP2_Bug_TTT"/>
    <property type="match status" value="1"/>
</dbReference>
<evidence type="ECO:0000313" key="4">
    <source>
        <dbReference type="Proteomes" id="UP000216020"/>
    </source>
</evidence>
<proteinExistence type="inferred from homology"/>
<accession>A0A261S9B8</accession>
<dbReference type="PANTHER" id="PTHR42928:SF5">
    <property type="entry name" value="BLR1237 PROTEIN"/>
    <property type="match status" value="1"/>
</dbReference>
<keyword evidence="4" id="KW-1185">Reference proteome</keyword>
<reference evidence="4" key="1">
    <citation type="submission" date="2017-05" db="EMBL/GenBank/DDBJ databases">
        <title>Complete and WGS of Bordetella genogroups.</title>
        <authorList>
            <person name="Spilker T."/>
            <person name="Lipuma J."/>
        </authorList>
    </citation>
    <scope>NUCLEOTIDE SEQUENCE [LARGE SCALE GENOMIC DNA]</scope>
    <source>
        <strain evidence="4">AU16122</strain>
    </source>
</reference>
<feature type="chain" id="PRO_5013147909" evidence="2">
    <location>
        <begin position="32"/>
        <end position="327"/>
    </location>
</feature>
<organism evidence="3 4">
    <name type="scientific">Bordetella genomosp. 10</name>
    <dbReference type="NCBI Taxonomy" id="1416804"/>
    <lineage>
        <taxon>Bacteria</taxon>
        <taxon>Pseudomonadati</taxon>
        <taxon>Pseudomonadota</taxon>
        <taxon>Betaproteobacteria</taxon>
        <taxon>Burkholderiales</taxon>
        <taxon>Alcaligenaceae</taxon>
        <taxon>Bordetella</taxon>
    </lineage>
</organism>
<gene>
    <name evidence="3" type="ORF">CAL29_10530</name>
</gene>
<evidence type="ECO:0000313" key="3">
    <source>
        <dbReference type="EMBL" id="OZI33988.1"/>
    </source>
</evidence>
<keyword evidence="2" id="KW-0732">Signal</keyword>
<dbReference type="Pfam" id="PF03401">
    <property type="entry name" value="TctC"/>
    <property type="match status" value="1"/>
</dbReference>